<sequence>MKKLISFILLLFLIVPVIAQAASLIDDLRSQIDQKEQEIKKLEAQAAAYKKELESAQGQKNTLKSQLALIQSRITKLRNDISITGAKIDNASLKIEELTLDIGEKQNEIDKRKDSLATMIQTLYEYDDESLIEMVLVKNSFSDFLNQVHYLETIQENVYKNLLAFQELKKELEGDRTEAEKQRSELYGLQNQLTGQKNVVEQEKNEKNYLLTKTKGQEKQYQSLLDDTLKKQAEIQQQIYELEDKLKLAYDPNSLPESRSGVLFWPLGGVLSQGYGYTAYSKKLYASGFHNGIDIASSYGEPIRAALNGTILAIGNCGKYAYGKWIAVKHENALTTLYAHLSGYGTYKVGDSVKTGDIIGYEGSTGYSTGAHLHFGVYVTQTFRVESMWYGMLPLGAHLDPMKYL</sequence>
<organism evidence="4 5">
    <name type="scientific">Candidatus Portnoybacteria bacterium RBG_13_40_8</name>
    <dbReference type="NCBI Taxonomy" id="1801990"/>
    <lineage>
        <taxon>Bacteria</taxon>
        <taxon>Candidatus Portnoyibacteriota</taxon>
    </lineage>
</organism>
<keyword evidence="2" id="KW-0732">Signal</keyword>
<reference evidence="4 5" key="1">
    <citation type="journal article" date="2016" name="Nat. Commun.">
        <title>Thousands of microbial genomes shed light on interconnected biogeochemical processes in an aquifer system.</title>
        <authorList>
            <person name="Anantharaman K."/>
            <person name="Brown C.T."/>
            <person name="Hug L.A."/>
            <person name="Sharon I."/>
            <person name="Castelle C.J."/>
            <person name="Probst A.J."/>
            <person name="Thomas B.C."/>
            <person name="Singh A."/>
            <person name="Wilkins M.J."/>
            <person name="Karaoz U."/>
            <person name="Brodie E.L."/>
            <person name="Williams K.H."/>
            <person name="Hubbard S.S."/>
            <person name="Banfield J.F."/>
        </authorList>
    </citation>
    <scope>NUCLEOTIDE SEQUENCE [LARGE SCALE GENOMIC DNA]</scope>
</reference>
<proteinExistence type="predicted"/>
<evidence type="ECO:0000313" key="4">
    <source>
        <dbReference type="EMBL" id="OGZ31807.1"/>
    </source>
</evidence>
<keyword evidence="1" id="KW-0175">Coiled coil</keyword>
<dbReference type="InterPro" id="IPR011055">
    <property type="entry name" value="Dup_hybrid_motif"/>
</dbReference>
<dbReference type="GO" id="GO:0004222">
    <property type="term" value="F:metalloendopeptidase activity"/>
    <property type="evidence" value="ECO:0007669"/>
    <property type="project" value="TreeGrafter"/>
</dbReference>
<gene>
    <name evidence="4" type="ORF">A2V69_00930</name>
</gene>
<feature type="domain" description="M23ase beta-sheet core" evidence="3">
    <location>
        <begin position="289"/>
        <end position="380"/>
    </location>
</feature>
<dbReference type="PANTHER" id="PTHR21666">
    <property type="entry name" value="PEPTIDASE-RELATED"/>
    <property type="match status" value="1"/>
</dbReference>
<protein>
    <recommendedName>
        <fullName evidence="3">M23ase beta-sheet core domain-containing protein</fullName>
    </recommendedName>
</protein>
<dbReference type="Gene3D" id="6.10.250.3150">
    <property type="match status" value="1"/>
</dbReference>
<dbReference type="EMBL" id="MHMT01000032">
    <property type="protein sequence ID" value="OGZ31807.1"/>
    <property type="molecule type" value="Genomic_DNA"/>
</dbReference>
<dbReference type="PANTHER" id="PTHR21666:SF270">
    <property type="entry name" value="MUREIN HYDROLASE ACTIVATOR ENVC"/>
    <property type="match status" value="1"/>
</dbReference>
<feature type="coiled-coil region" evidence="1">
    <location>
        <begin position="18"/>
        <end position="108"/>
    </location>
</feature>
<evidence type="ECO:0000259" key="3">
    <source>
        <dbReference type="Pfam" id="PF01551"/>
    </source>
</evidence>
<evidence type="ECO:0000256" key="2">
    <source>
        <dbReference type="SAM" id="SignalP"/>
    </source>
</evidence>
<dbReference type="CDD" id="cd12797">
    <property type="entry name" value="M23_peptidase"/>
    <property type="match status" value="1"/>
</dbReference>
<dbReference type="Proteomes" id="UP000177810">
    <property type="component" value="Unassembled WGS sequence"/>
</dbReference>
<evidence type="ECO:0000313" key="5">
    <source>
        <dbReference type="Proteomes" id="UP000177810"/>
    </source>
</evidence>
<evidence type="ECO:0000256" key="1">
    <source>
        <dbReference type="SAM" id="Coils"/>
    </source>
</evidence>
<dbReference type="Gene3D" id="2.70.70.10">
    <property type="entry name" value="Glucose Permease (Domain IIA)"/>
    <property type="match status" value="1"/>
</dbReference>
<dbReference type="InterPro" id="IPR050570">
    <property type="entry name" value="Cell_wall_metabolism_enzyme"/>
</dbReference>
<dbReference type="Pfam" id="PF01551">
    <property type="entry name" value="Peptidase_M23"/>
    <property type="match status" value="1"/>
</dbReference>
<feature type="chain" id="PRO_5009582813" description="M23ase beta-sheet core domain-containing protein" evidence="2">
    <location>
        <begin position="22"/>
        <end position="405"/>
    </location>
</feature>
<accession>A0A1G2F1J5</accession>
<dbReference type="SUPFAM" id="SSF51261">
    <property type="entry name" value="Duplicated hybrid motif"/>
    <property type="match status" value="1"/>
</dbReference>
<dbReference type="InterPro" id="IPR016047">
    <property type="entry name" value="M23ase_b-sheet_dom"/>
</dbReference>
<feature type="signal peptide" evidence="2">
    <location>
        <begin position="1"/>
        <end position="21"/>
    </location>
</feature>
<name>A0A1G2F1J5_9BACT</name>
<comment type="caution">
    <text evidence="4">The sequence shown here is derived from an EMBL/GenBank/DDBJ whole genome shotgun (WGS) entry which is preliminary data.</text>
</comment>
<dbReference type="STRING" id="1801990.A2V69_00930"/>
<dbReference type="AlphaFoldDB" id="A0A1G2F1J5"/>